<keyword evidence="2" id="KW-0812">Transmembrane</keyword>
<dbReference type="eggNOG" id="COG2720">
    <property type="taxonomic scope" value="Bacteria"/>
</dbReference>
<dbReference type="Pfam" id="PF12229">
    <property type="entry name" value="PG_binding_4"/>
    <property type="match status" value="1"/>
</dbReference>
<keyword evidence="2" id="KW-1133">Transmembrane helix</keyword>
<dbReference type="PANTHER" id="PTHR35788">
    <property type="entry name" value="EXPORTED PROTEIN-RELATED"/>
    <property type="match status" value="1"/>
</dbReference>
<dbReference type="AlphaFoldDB" id="B6FZG8"/>
<dbReference type="Pfam" id="PF04294">
    <property type="entry name" value="VanW"/>
    <property type="match status" value="1"/>
</dbReference>
<evidence type="ECO:0000313" key="5">
    <source>
        <dbReference type="Proteomes" id="UP000003178"/>
    </source>
</evidence>
<dbReference type="STRING" id="500633.CLOHIR_01272"/>
<dbReference type="PANTHER" id="PTHR35788:SF1">
    <property type="entry name" value="EXPORTED PROTEIN"/>
    <property type="match status" value="1"/>
</dbReference>
<evidence type="ECO:0000256" key="1">
    <source>
        <dbReference type="SAM" id="MobiDB-lite"/>
    </source>
</evidence>
<dbReference type="InterPro" id="IPR022029">
    <property type="entry name" value="YoaR-like_PG-bd"/>
</dbReference>
<evidence type="ECO:0000313" key="4">
    <source>
        <dbReference type="EMBL" id="EEA85070.1"/>
    </source>
</evidence>
<dbReference type="OrthoDB" id="9797191at2"/>
<reference evidence="4 5" key="2">
    <citation type="submission" date="2008-10" db="EMBL/GenBank/DDBJ databases">
        <title>Draft genome sequence of Clostridium hiranonis (DSM 13275).</title>
        <authorList>
            <person name="Sudarsanam P."/>
            <person name="Ley R."/>
            <person name="Guruge J."/>
            <person name="Turnbaugh P.J."/>
            <person name="Mahowald M."/>
            <person name="Liep D."/>
            <person name="Gordon J."/>
        </authorList>
    </citation>
    <scope>NUCLEOTIDE SEQUENCE [LARGE SCALE GENOMIC DNA]</scope>
    <source>
        <strain evidence="4 5">DSM 13275</strain>
    </source>
</reference>
<dbReference type="Proteomes" id="UP000003178">
    <property type="component" value="Unassembled WGS sequence"/>
</dbReference>
<protein>
    <submittedName>
        <fullName evidence="4">VanW-like protein</fullName>
    </submittedName>
</protein>
<feature type="region of interest" description="Disordered" evidence="1">
    <location>
        <begin position="1"/>
        <end position="58"/>
    </location>
</feature>
<comment type="caution">
    <text evidence="4">The sequence shown here is derived from an EMBL/GenBank/DDBJ whole genome shotgun (WGS) entry which is preliminary data.</text>
</comment>
<sequence>MAEKKKRVVKNTTGKKSLKATDERKKLEAKKKALKNSDDIKKNMNNRKKKRVSQKKRKQKKQQRIILSVVGVFLLITVFIMAFNITYIYNGKIARNIYIEGIDVAGKRPDDVKEMLNEKYKVDNIKFEYDGKEYVIAPETVGLKYNIDQIVDEAYGYTRDGSYYKDLYNYFSLKNKSLKKNIEVVYDEAKMKAEIEKIAKKLDKEPKNATIKIDGSIKTTKSTDGIKLNISKTLSNLTESIDNKKKETIPLVMEKNEAKVKTSDVESVNTKLAEYTTSFEKSNNQRSHNVEKSAKVTSDILLMPGQVFSYNSYTGKTNSKNGYQEAPVIINGKLEQSAGGGVCQTSSTIFNTALLSGMDIVSVTNHSSSLTYVPLGRDATVNDEGLDFKFKNTFDHPVYIKNTVQNKQLTCTIYGNSGDKKNININVENKAKADEKDATEFKTYRIYRDSNGKEIKKEYISGGVYRKMKK</sequence>
<organism evidence="4 5">
    <name type="scientific">Peptacetobacter hiranonis (strain DSM 13275 / JCM 10541 / KCTC 15199 / TO-931)</name>
    <name type="common">Clostridium hiranonis</name>
    <dbReference type="NCBI Taxonomy" id="500633"/>
    <lineage>
        <taxon>Bacteria</taxon>
        <taxon>Bacillati</taxon>
        <taxon>Bacillota</taxon>
        <taxon>Clostridia</taxon>
        <taxon>Peptostreptococcales</taxon>
        <taxon>Peptostreptococcaceae</taxon>
        <taxon>Peptacetobacter</taxon>
    </lineage>
</organism>
<accession>B6FZG8</accession>
<reference evidence="4 5" key="1">
    <citation type="submission" date="2008-09" db="EMBL/GenBank/DDBJ databases">
        <authorList>
            <person name="Fulton L."/>
            <person name="Clifton S."/>
            <person name="Fulton B."/>
            <person name="Xu J."/>
            <person name="Minx P."/>
            <person name="Pepin K.H."/>
            <person name="Johnson M."/>
            <person name="Thiruvilangam P."/>
            <person name="Bhonagiri V."/>
            <person name="Nash W.E."/>
            <person name="Mardis E.R."/>
            <person name="Wilson R.K."/>
        </authorList>
    </citation>
    <scope>NUCLEOTIDE SEQUENCE [LARGE SCALE GENOMIC DNA]</scope>
    <source>
        <strain evidence="4 5">DSM 13275</strain>
    </source>
</reference>
<gene>
    <name evidence="4" type="ORF">CLOHIR_01272</name>
</gene>
<evidence type="ECO:0000256" key="2">
    <source>
        <dbReference type="SAM" id="Phobius"/>
    </source>
</evidence>
<dbReference type="InterPro" id="IPR052913">
    <property type="entry name" value="Glycopeptide_resist_protein"/>
</dbReference>
<dbReference type="EMBL" id="ABWP01000054">
    <property type="protein sequence ID" value="EEA85070.1"/>
    <property type="molecule type" value="Genomic_DNA"/>
</dbReference>
<evidence type="ECO:0000259" key="3">
    <source>
        <dbReference type="Pfam" id="PF12229"/>
    </source>
</evidence>
<feature type="transmembrane region" description="Helical" evidence="2">
    <location>
        <begin position="65"/>
        <end position="89"/>
    </location>
</feature>
<keyword evidence="5" id="KW-1185">Reference proteome</keyword>
<dbReference type="RefSeq" id="WP_006440193.1">
    <property type="nucleotide sequence ID" value="NZ_DS995356.1"/>
</dbReference>
<name>B6FZG8_PEPHT</name>
<keyword evidence="2" id="KW-0472">Membrane</keyword>
<feature type="domain" description="YoaR-like putative peptidoglycan binding" evidence="3">
    <location>
        <begin position="134"/>
        <end position="249"/>
    </location>
</feature>
<dbReference type="InterPro" id="IPR007391">
    <property type="entry name" value="Vancomycin_resist_VanW"/>
</dbReference>
<dbReference type="HOGENOM" id="CLU_011572_2_1_9"/>
<feature type="compositionally biased region" description="Basic residues" evidence="1">
    <location>
        <begin position="44"/>
        <end position="58"/>
    </location>
</feature>
<proteinExistence type="predicted"/>